<dbReference type="GO" id="GO:0003913">
    <property type="term" value="F:DNA photolyase activity"/>
    <property type="evidence" value="ECO:0007669"/>
    <property type="project" value="TreeGrafter"/>
</dbReference>
<dbReference type="PANTHER" id="PTHR37822">
    <property type="entry name" value="SPORE PHOTOPRODUCT LYASE-RELATED"/>
    <property type="match status" value="1"/>
</dbReference>
<name>W0FL28_9BACT</name>
<dbReference type="GO" id="GO:0042601">
    <property type="term" value="C:endospore-forming forespore"/>
    <property type="evidence" value="ECO:0007669"/>
    <property type="project" value="TreeGrafter"/>
</dbReference>
<keyword evidence="1" id="KW-0456">Lyase</keyword>
<reference evidence="1" key="1">
    <citation type="journal article" date="2013" name="PLoS ONE">
        <title>Metagenomic insights into the carbohydrate-active enzymes carried by the microorganisms adhering to solid digesta in the rumen of cows.</title>
        <authorList>
            <person name="Wang L."/>
            <person name="Hatem A."/>
            <person name="Catalyurek U.V."/>
            <person name="Morrison M."/>
            <person name="Yu Z."/>
        </authorList>
    </citation>
    <scope>NUCLEOTIDE SEQUENCE</scope>
</reference>
<dbReference type="Gene3D" id="3.80.30.30">
    <property type="match status" value="1"/>
</dbReference>
<dbReference type="InterPro" id="IPR049539">
    <property type="entry name" value="SPL"/>
</dbReference>
<dbReference type="AlphaFoldDB" id="W0FL28"/>
<protein>
    <submittedName>
        <fullName evidence="1">Photoproduct lyase</fullName>
    </submittedName>
</protein>
<dbReference type="GO" id="GO:0051539">
    <property type="term" value="F:4 iron, 4 sulfur cluster binding"/>
    <property type="evidence" value="ECO:0007669"/>
    <property type="project" value="TreeGrafter"/>
</dbReference>
<dbReference type="GO" id="GO:1904047">
    <property type="term" value="F:S-adenosyl-L-methionine binding"/>
    <property type="evidence" value="ECO:0007669"/>
    <property type="project" value="TreeGrafter"/>
</dbReference>
<sequence length="334" mass="38400">MQEGSKTCSRNDFSRVYIEKDLFGDAVTERIVSRLPNAKIIPVSHYKDVFARSRQQYDVQKRDRSLILARNSGRLIYDGAPMCQDFDMENFSYTNSVMNCIYDCDYCFLKGVYDTPNIVVFVNFEDYIKEVERKLKEGPLYLCISYDTDLLALNGLTGLCDMWTDYAKDREGLTIEIRTKSAPSDFISSEHIIYAFTLSPDEVIEKYEKKTPHLSSRLNAVKAALGSGANVRLCFDPLMHIEDFASVYGRFMEQVSSAVDLNAVRDISLGTFRISADYVRRMRKNGPLSEAAWYPYDNKGGVMSYPEVKADAMTDLVMKELLKHTERRKIYLWK</sequence>
<organism evidence="1">
    <name type="scientific">uncultured bacterium Contig1532b</name>
    <dbReference type="NCBI Taxonomy" id="1393450"/>
    <lineage>
        <taxon>Bacteria</taxon>
        <taxon>environmental samples</taxon>
    </lineage>
</organism>
<proteinExistence type="predicted"/>
<dbReference type="Pfam" id="PF20903">
    <property type="entry name" value="SPL"/>
    <property type="match status" value="1"/>
</dbReference>
<accession>W0FL28</accession>
<evidence type="ECO:0000313" key="1">
    <source>
        <dbReference type="EMBL" id="AHF23680.1"/>
    </source>
</evidence>
<dbReference type="Gene3D" id="3.40.50.12110">
    <property type="match status" value="1"/>
</dbReference>
<dbReference type="EMBL" id="KC246771">
    <property type="protein sequence ID" value="AHF23680.1"/>
    <property type="molecule type" value="Genomic_DNA"/>
</dbReference>
<dbReference type="PANTHER" id="PTHR37822:SF2">
    <property type="entry name" value="SPORE PHOTOPRODUCT LYASE"/>
    <property type="match status" value="1"/>
</dbReference>